<sequence>MSRFPSSPLPSIAIIGAGFGGLATAIALKRKLGFENFTIYEKAGDLGGTWRDNVYPGCSSDVAMYLYSLSTDLNPNWNSTYGYQPEILAYLKELAVKYSILPHIVFNCNVLEASWDDSAQLYQITAQDLPLDTIRHITAQVVISAIGVLEIPKLPEIPGITKFTGPIFHSARWNSNIDLRGKRVAVIGNGASATQFIPAISKLPGIKVTQFCRTPNWYLPPVQIPISPVMRWAFEHASGAMRLYRFCLYLKTEIAYLFVFSSDKLRRLATKWVRRYMTRVTPKQYHDKIFPSYPLGCKRMLFDTGYLPALHRPSLELNFDGISAIDETSILTAKGKSPLSERLAFDAIITGTGFIVHKYPINIRGRHSVSVQEYYDSAGGPTAYLGTSLPGFPNFCMISAGPNTVTGHTSLLFTEEIQINYIIQLVKSIVDGNISSFEVTTKATEAYNDKIQARLSKSVFMHCISWYRLGGEGRVTSMFPGPGMLFWWWLRRPQWNHYMIIGLDRWK</sequence>
<dbReference type="SUPFAM" id="SSF51905">
    <property type="entry name" value="FAD/NAD(P)-binding domain"/>
    <property type="match status" value="2"/>
</dbReference>
<dbReference type="EMBL" id="ML213597">
    <property type="protein sequence ID" value="TFK40444.1"/>
    <property type="molecule type" value="Genomic_DNA"/>
</dbReference>
<evidence type="ECO:0000313" key="6">
    <source>
        <dbReference type="Proteomes" id="UP000308652"/>
    </source>
</evidence>
<dbReference type="InterPro" id="IPR036188">
    <property type="entry name" value="FAD/NAD-bd_sf"/>
</dbReference>
<reference evidence="5 6" key="1">
    <citation type="journal article" date="2019" name="Nat. Ecol. Evol.">
        <title>Megaphylogeny resolves global patterns of mushroom evolution.</title>
        <authorList>
            <person name="Varga T."/>
            <person name="Krizsan K."/>
            <person name="Foldi C."/>
            <person name="Dima B."/>
            <person name="Sanchez-Garcia M."/>
            <person name="Sanchez-Ramirez S."/>
            <person name="Szollosi G.J."/>
            <person name="Szarkandi J.G."/>
            <person name="Papp V."/>
            <person name="Albert L."/>
            <person name="Andreopoulos W."/>
            <person name="Angelini C."/>
            <person name="Antonin V."/>
            <person name="Barry K.W."/>
            <person name="Bougher N.L."/>
            <person name="Buchanan P."/>
            <person name="Buyck B."/>
            <person name="Bense V."/>
            <person name="Catcheside P."/>
            <person name="Chovatia M."/>
            <person name="Cooper J."/>
            <person name="Damon W."/>
            <person name="Desjardin D."/>
            <person name="Finy P."/>
            <person name="Geml J."/>
            <person name="Haridas S."/>
            <person name="Hughes K."/>
            <person name="Justo A."/>
            <person name="Karasinski D."/>
            <person name="Kautmanova I."/>
            <person name="Kiss B."/>
            <person name="Kocsube S."/>
            <person name="Kotiranta H."/>
            <person name="LaButti K.M."/>
            <person name="Lechner B.E."/>
            <person name="Liimatainen K."/>
            <person name="Lipzen A."/>
            <person name="Lukacs Z."/>
            <person name="Mihaltcheva S."/>
            <person name="Morgado L.N."/>
            <person name="Niskanen T."/>
            <person name="Noordeloos M.E."/>
            <person name="Ohm R.A."/>
            <person name="Ortiz-Santana B."/>
            <person name="Ovrebo C."/>
            <person name="Racz N."/>
            <person name="Riley R."/>
            <person name="Savchenko A."/>
            <person name="Shiryaev A."/>
            <person name="Soop K."/>
            <person name="Spirin V."/>
            <person name="Szebenyi C."/>
            <person name="Tomsovsky M."/>
            <person name="Tulloss R.E."/>
            <person name="Uehling J."/>
            <person name="Grigoriev I.V."/>
            <person name="Vagvolgyi C."/>
            <person name="Papp T."/>
            <person name="Martin F.M."/>
            <person name="Miettinen O."/>
            <person name="Hibbett D.S."/>
            <person name="Nagy L.G."/>
        </authorList>
    </citation>
    <scope>NUCLEOTIDE SEQUENCE [LARGE SCALE GENOMIC DNA]</scope>
    <source>
        <strain evidence="5 6">CBS 166.37</strain>
    </source>
</reference>
<accession>A0A5C3M4W2</accession>
<dbReference type="GO" id="GO:0050660">
    <property type="term" value="F:flavin adenine dinucleotide binding"/>
    <property type="evidence" value="ECO:0007669"/>
    <property type="project" value="InterPro"/>
</dbReference>
<dbReference type="GO" id="GO:0004499">
    <property type="term" value="F:N,N-dimethylaniline monooxygenase activity"/>
    <property type="evidence" value="ECO:0007669"/>
    <property type="project" value="InterPro"/>
</dbReference>
<evidence type="ECO:0000256" key="1">
    <source>
        <dbReference type="ARBA" id="ARBA00010139"/>
    </source>
</evidence>
<keyword evidence="6" id="KW-1185">Reference proteome</keyword>
<evidence type="ECO:0000256" key="4">
    <source>
        <dbReference type="ARBA" id="ARBA00023002"/>
    </source>
</evidence>
<dbReference type="PANTHER" id="PTHR42877">
    <property type="entry name" value="L-ORNITHINE N(5)-MONOOXYGENASE-RELATED"/>
    <property type="match status" value="1"/>
</dbReference>
<keyword evidence="4" id="KW-0560">Oxidoreductase</keyword>
<dbReference type="PANTHER" id="PTHR42877:SF4">
    <property type="entry name" value="FAD_NAD(P)-BINDING DOMAIN-CONTAINING PROTEIN-RELATED"/>
    <property type="match status" value="1"/>
</dbReference>
<dbReference type="OrthoDB" id="74360at2759"/>
<evidence type="ECO:0000256" key="2">
    <source>
        <dbReference type="ARBA" id="ARBA00022630"/>
    </source>
</evidence>
<dbReference type="Proteomes" id="UP000308652">
    <property type="component" value="Unassembled WGS sequence"/>
</dbReference>
<keyword evidence="2" id="KW-0285">Flavoprotein</keyword>
<dbReference type="AlphaFoldDB" id="A0A5C3M4W2"/>
<dbReference type="Pfam" id="PF00743">
    <property type="entry name" value="FMO-like"/>
    <property type="match status" value="1"/>
</dbReference>
<dbReference type="STRING" id="68775.A0A5C3M4W2"/>
<gene>
    <name evidence="5" type="ORF">BDQ12DRAFT_648979</name>
</gene>
<proteinExistence type="inferred from homology"/>
<keyword evidence="3" id="KW-0274">FAD</keyword>
<evidence type="ECO:0000313" key="5">
    <source>
        <dbReference type="EMBL" id="TFK40444.1"/>
    </source>
</evidence>
<dbReference type="Gene3D" id="3.50.50.60">
    <property type="entry name" value="FAD/NAD(P)-binding domain"/>
    <property type="match status" value="3"/>
</dbReference>
<comment type="similarity">
    <text evidence="1">Belongs to the FAD-binding monooxygenase family.</text>
</comment>
<dbReference type="InterPro" id="IPR051209">
    <property type="entry name" value="FAD-bind_Monooxygenase_sf"/>
</dbReference>
<organism evidence="5 6">
    <name type="scientific">Crucibulum laeve</name>
    <dbReference type="NCBI Taxonomy" id="68775"/>
    <lineage>
        <taxon>Eukaryota</taxon>
        <taxon>Fungi</taxon>
        <taxon>Dikarya</taxon>
        <taxon>Basidiomycota</taxon>
        <taxon>Agaricomycotina</taxon>
        <taxon>Agaricomycetes</taxon>
        <taxon>Agaricomycetidae</taxon>
        <taxon>Agaricales</taxon>
        <taxon>Agaricineae</taxon>
        <taxon>Nidulariaceae</taxon>
        <taxon>Crucibulum</taxon>
    </lineage>
</organism>
<evidence type="ECO:0008006" key="7">
    <source>
        <dbReference type="Google" id="ProtNLM"/>
    </source>
</evidence>
<dbReference type="InterPro" id="IPR020946">
    <property type="entry name" value="Flavin_mOase-like"/>
</dbReference>
<name>A0A5C3M4W2_9AGAR</name>
<evidence type="ECO:0000256" key="3">
    <source>
        <dbReference type="ARBA" id="ARBA00022827"/>
    </source>
</evidence>
<dbReference type="GO" id="GO:0050661">
    <property type="term" value="F:NADP binding"/>
    <property type="evidence" value="ECO:0007669"/>
    <property type="project" value="InterPro"/>
</dbReference>
<protein>
    <recommendedName>
        <fullName evidence="7">Monooxygenase</fullName>
    </recommendedName>
</protein>